<reference evidence="2" key="1">
    <citation type="submission" date="2021-07" db="EMBL/GenBank/DDBJ databases">
        <authorList>
            <person name="Branca A.L. A."/>
        </authorList>
    </citation>
    <scope>NUCLEOTIDE SEQUENCE</scope>
</reference>
<proteinExistence type="predicted"/>
<accession>A0A9W4J9H5</accession>
<sequence length="91" mass="10257">MTLTYKKAEITLRDDQPSHQELRLSGEGTAQSQVIEENKTTSPGSENNRNGEQNINPGTSTTHHECFHRTCLLSTKLIGQHHHAFHVKFCC</sequence>
<dbReference type="AlphaFoldDB" id="A0A9W4J9H5"/>
<feature type="compositionally biased region" description="Polar residues" evidence="1">
    <location>
        <begin position="28"/>
        <end position="60"/>
    </location>
</feature>
<organism evidence="2 3">
    <name type="scientific">Penicillium salamii</name>
    <dbReference type="NCBI Taxonomy" id="1612424"/>
    <lineage>
        <taxon>Eukaryota</taxon>
        <taxon>Fungi</taxon>
        <taxon>Dikarya</taxon>
        <taxon>Ascomycota</taxon>
        <taxon>Pezizomycotina</taxon>
        <taxon>Eurotiomycetes</taxon>
        <taxon>Eurotiomycetidae</taxon>
        <taxon>Eurotiales</taxon>
        <taxon>Aspergillaceae</taxon>
        <taxon>Penicillium</taxon>
    </lineage>
</organism>
<feature type="region of interest" description="Disordered" evidence="1">
    <location>
        <begin position="1"/>
        <end position="60"/>
    </location>
</feature>
<evidence type="ECO:0000313" key="2">
    <source>
        <dbReference type="EMBL" id="CAG8380107.1"/>
    </source>
</evidence>
<comment type="caution">
    <text evidence="2">The sequence shown here is derived from an EMBL/GenBank/DDBJ whole genome shotgun (WGS) entry which is preliminary data.</text>
</comment>
<keyword evidence="3" id="KW-1185">Reference proteome</keyword>
<gene>
    <name evidence="2" type="ORF">PSALAMII_LOCUS5666</name>
</gene>
<protein>
    <submittedName>
        <fullName evidence="2">Uncharacterized protein</fullName>
    </submittedName>
</protein>
<dbReference type="OrthoDB" id="10269020at2759"/>
<evidence type="ECO:0000256" key="1">
    <source>
        <dbReference type="SAM" id="MobiDB-lite"/>
    </source>
</evidence>
<dbReference type="Proteomes" id="UP001152649">
    <property type="component" value="Unassembled WGS sequence"/>
</dbReference>
<name>A0A9W4J9H5_9EURO</name>
<feature type="compositionally biased region" description="Basic and acidic residues" evidence="1">
    <location>
        <begin position="1"/>
        <end position="24"/>
    </location>
</feature>
<evidence type="ECO:0000313" key="3">
    <source>
        <dbReference type="Proteomes" id="UP001152649"/>
    </source>
</evidence>
<dbReference type="EMBL" id="CAJVPG010000224">
    <property type="protein sequence ID" value="CAG8380107.1"/>
    <property type="molecule type" value="Genomic_DNA"/>
</dbReference>